<evidence type="ECO:0000256" key="1">
    <source>
        <dbReference type="SAM" id="SignalP"/>
    </source>
</evidence>
<keyword evidence="3" id="KW-1185">Reference proteome</keyword>
<dbReference type="AlphaFoldDB" id="A0A6C0R983"/>
<proteinExistence type="predicted"/>
<reference evidence="2 3" key="1">
    <citation type="submission" date="2020-02" db="EMBL/GenBank/DDBJ databases">
        <title>Genome sequencing for Draconibacterium sp. strain M1.</title>
        <authorList>
            <person name="Park S.-J."/>
        </authorList>
    </citation>
    <scope>NUCLEOTIDE SEQUENCE [LARGE SCALE GENOMIC DNA]</scope>
    <source>
        <strain evidence="2 3">M1</strain>
    </source>
</reference>
<evidence type="ECO:0000313" key="2">
    <source>
        <dbReference type="EMBL" id="QIA07024.1"/>
    </source>
</evidence>
<sequence length="680" mass="78637">MTRIAKHIIFMLLELTFLAASAQNNSPDKLIESILESHLDKIEEGTDAALIIEDLEYFLEHPVNINATSTTELARLYLLNEIQIQKLLEYTDTYGPVYSIYELKTIDGFSPDLLQKLQYFIVFGPEEQEQQTLKQQLKYADNQLLIRTLGNLQKARGYKTKDDNTTPYEGNRFRYYTRYNFRANDKLSIGITAEKDPGEAFFKGSNKSGFDYYSGHVSFKINSTFEKISVGDYLVRTGQGLVLWQGYTNGKSQNVLGITKTGQGVRGYTSVDENFFFRGAAGTVKLGNSRFSLFYSRKNADGNLVYKDAEVNHFSSLQTSGYHRTDSEIADEKTVNFTNAGGVFTHHFKYLKLGVTVVYQHFDKPFIRSERLYNKFRFQGTDNYTVGADYLFNKNNYTLFGEAALSKSKGKAVTQGAIVHVNDQLAFSALFRHFDKDYHAFWANTMAEGSNISNESGLYFGVRLLPAKFVKLSAYSDVYQSEWFNYSTASPARSWDIFTQADFQISEKITAYLRFKNEEKDQKFKNDGRYINLPERVQKMRFHTQFQISETILLKTRAEHVYYKGENSENGFLLFQDIQFKPKQFPLNLAARLAWFHTKSYNSRIYAYENDILYAFSIPAYYGKGIRNYINLKYQPAKKIECWLKLANTWWTDRETISSGYNEITGHHKTELKFQLRLKF</sequence>
<dbReference type="EMBL" id="CP048409">
    <property type="protein sequence ID" value="QIA07024.1"/>
    <property type="molecule type" value="Genomic_DNA"/>
</dbReference>
<name>A0A6C0R983_9BACT</name>
<dbReference type="Pfam" id="PF12836">
    <property type="entry name" value="HHH_3"/>
    <property type="match status" value="1"/>
</dbReference>
<feature type="chain" id="PRO_5025363057" evidence="1">
    <location>
        <begin position="23"/>
        <end position="680"/>
    </location>
</feature>
<gene>
    <name evidence="2" type="ORF">G0Q07_04400</name>
</gene>
<dbReference type="RefSeq" id="WP_163344953.1">
    <property type="nucleotide sequence ID" value="NZ_CP048409.1"/>
</dbReference>
<accession>A0A6C0R983</accession>
<evidence type="ECO:0000313" key="3">
    <source>
        <dbReference type="Proteomes" id="UP000474630"/>
    </source>
</evidence>
<dbReference type="KEGG" id="drc:G0Q07_04400"/>
<protein>
    <submittedName>
        <fullName evidence="2">Helix-hairpin-helix domain-containing protein</fullName>
    </submittedName>
</protein>
<dbReference type="SUPFAM" id="SSF47781">
    <property type="entry name" value="RuvA domain 2-like"/>
    <property type="match status" value="1"/>
</dbReference>
<feature type="signal peptide" evidence="1">
    <location>
        <begin position="1"/>
        <end position="22"/>
    </location>
</feature>
<keyword evidence="1" id="KW-0732">Signal</keyword>
<organism evidence="2 3">
    <name type="scientific">Draconibacterium halophilum</name>
    <dbReference type="NCBI Taxonomy" id="2706887"/>
    <lineage>
        <taxon>Bacteria</taxon>
        <taxon>Pseudomonadati</taxon>
        <taxon>Bacteroidota</taxon>
        <taxon>Bacteroidia</taxon>
        <taxon>Marinilabiliales</taxon>
        <taxon>Prolixibacteraceae</taxon>
        <taxon>Draconibacterium</taxon>
    </lineage>
</organism>
<dbReference type="InterPro" id="IPR010994">
    <property type="entry name" value="RuvA_2-like"/>
</dbReference>
<dbReference type="Proteomes" id="UP000474630">
    <property type="component" value="Chromosome"/>
</dbReference>